<dbReference type="EMBL" id="CP036426">
    <property type="protein sequence ID" value="QDV38381.1"/>
    <property type="molecule type" value="Genomic_DNA"/>
</dbReference>
<dbReference type="AlphaFoldDB" id="A0A518HC08"/>
<evidence type="ECO:0000313" key="3">
    <source>
        <dbReference type="Proteomes" id="UP000317835"/>
    </source>
</evidence>
<proteinExistence type="predicted"/>
<feature type="compositionally biased region" description="Basic and acidic residues" evidence="1">
    <location>
        <begin position="510"/>
        <end position="519"/>
    </location>
</feature>
<feature type="region of interest" description="Disordered" evidence="1">
    <location>
        <begin position="393"/>
        <end position="519"/>
    </location>
</feature>
<protein>
    <submittedName>
        <fullName evidence="2">Uncharacterized protein</fullName>
    </submittedName>
</protein>
<evidence type="ECO:0000313" key="2">
    <source>
        <dbReference type="EMBL" id="QDV38381.1"/>
    </source>
</evidence>
<organism evidence="2 3">
    <name type="scientific">Tautonia plasticadhaerens</name>
    <dbReference type="NCBI Taxonomy" id="2527974"/>
    <lineage>
        <taxon>Bacteria</taxon>
        <taxon>Pseudomonadati</taxon>
        <taxon>Planctomycetota</taxon>
        <taxon>Planctomycetia</taxon>
        <taxon>Isosphaerales</taxon>
        <taxon>Isosphaeraceae</taxon>
        <taxon>Tautonia</taxon>
    </lineage>
</organism>
<sequence length="519" mass="56780">MHAATDDSGTIDNRQSILIRRKTCLNSALATIIKEDGAFRTRPIAVHRLDAPRAPSPWPEPPPHHLARTNWSPPDMAAETHPSETQAEANRRNALKSTGPKTAEGKERSRRNAMRHGFAAEALVPEQDRGALDAAVARWRKEAGPDNVVEEHLVLRAAVNSVTLRRIERAKEATREETAREAVRRWEEKLRHRARKKAQMLTFDPSNVVMDLESTAFGCEWMIRQWQQLEAPLRIGASWDFKAIRKAQNLLGLPDGQPGPAAEESVRLLWLLAAAAMPGLFAALPRLEAERHLPDGSDPVSAVLALRGFIGDQVDRLIALRDEAWEAVEGPERRAVAMGAAAGDTSKDGQLRHRYEVAADRSANAAVRLFLNLRDRRRREILTIAREARDIGIPRAPVGGGWWREADSAPAPPGFERIGSSPTPPEPPAPAGPPPVPASSAAPARNEAISGGDSGENPESKPNQSNDLRNDPTERPSGAPGRTDRPIRPDRSAPRFSPGAGRAIIPGTEIDPRDPRRAP</sequence>
<feature type="region of interest" description="Disordered" evidence="1">
    <location>
        <begin position="51"/>
        <end position="111"/>
    </location>
</feature>
<feature type="compositionally biased region" description="Pro residues" evidence="1">
    <location>
        <begin position="422"/>
        <end position="437"/>
    </location>
</feature>
<gene>
    <name evidence="2" type="ORF">ElP_63360</name>
</gene>
<reference evidence="2 3" key="1">
    <citation type="submission" date="2019-02" db="EMBL/GenBank/DDBJ databases">
        <title>Deep-cultivation of Planctomycetes and their phenomic and genomic characterization uncovers novel biology.</title>
        <authorList>
            <person name="Wiegand S."/>
            <person name="Jogler M."/>
            <person name="Boedeker C."/>
            <person name="Pinto D."/>
            <person name="Vollmers J."/>
            <person name="Rivas-Marin E."/>
            <person name="Kohn T."/>
            <person name="Peeters S.H."/>
            <person name="Heuer A."/>
            <person name="Rast P."/>
            <person name="Oberbeckmann S."/>
            <person name="Bunk B."/>
            <person name="Jeske O."/>
            <person name="Meyerdierks A."/>
            <person name="Storesund J.E."/>
            <person name="Kallscheuer N."/>
            <person name="Luecker S."/>
            <person name="Lage O.M."/>
            <person name="Pohl T."/>
            <person name="Merkel B.J."/>
            <person name="Hornburger P."/>
            <person name="Mueller R.-W."/>
            <person name="Bruemmer F."/>
            <person name="Labrenz M."/>
            <person name="Spormann A.M."/>
            <person name="Op den Camp H."/>
            <person name="Overmann J."/>
            <person name="Amann R."/>
            <person name="Jetten M.S.M."/>
            <person name="Mascher T."/>
            <person name="Medema M.H."/>
            <person name="Devos D.P."/>
            <person name="Kaster A.-K."/>
            <person name="Ovreas L."/>
            <person name="Rohde M."/>
            <person name="Galperin M.Y."/>
            <person name="Jogler C."/>
        </authorList>
    </citation>
    <scope>NUCLEOTIDE SEQUENCE [LARGE SCALE GENOMIC DNA]</scope>
    <source>
        <strain evidence="2 3">ElP</strain>
    </source>
</reference>
<dbReference type="Proteomes" id="UP000317835">
    <property type="component" value="Chromosome"/>
</dbReference>
<feature type="compositionally biased region" description="Basic and acidic residues" evidence="1">
    <location>
        <begin position="482"/>
        <end position="493"/>
    </location>
</feature>
<accession>A0A518HC08</accession>
<evidence type="ECO:0000256" key="1">
    <source>
        <dbReference type="SAM" id="MobiDB-lite"/>
    </source>
</evidence>
<keyword evidence="3" id="KW-1185">Reference proteome</keyword>
<name>A0A518HC08_9BACT</name>
<dbReference type="KEGG" id="tpla:ElP_63360"/>